<organism evidence="1 2">
    <name type="scientific">Aureimonas glaciei</name>
    <dbReference type="NCBI Taxonomy" id="1776957"/>
    <lineage>
        <taxon>Bacteria</taxon>
        <taxon>Pseudomonadati</taxon>
        <taxon>Pseudomonadota</taxon>
        <taxon>Alphaproteobacteria</taxon>
        <taxon>Hyphomicrobiales</taxon>
        <taxon>Aurantimonadaceae</taxon>
        <taxon>Aureimonas</taxon>
    </lineage>
</organism>
<name>A0A916Y044_9HYPH</name>
<evidence type="ECO:0000313" key="1">
    <source>
        <dbReference type="EMBL" id="GGD24670.1"/>
    </source>
</evidence>
<dbReference type="EMBL" id="BMJJ01000007">
    <property type="protein sequence ID" value="GGD24670.1"/>
    <property type="molecule type" value="Genomic_DNA"/>
</dbReference>
<sequence length="127" mass="13415">MKTLRTGSNRWTAKLAALLFVVQMLLVSVSMGASASPMPRDQFGNVICTSLSDESREGTGDRDQHAGQHDCCTLGCSMAGGALATPPLVSTLLRQRLVRSVPFVLYEDVGAGAVETPRQARGPPLSA</sequence>
<keyword evidence="2" id="KW-1185">Reference proteome</keyword>
<reference evidence="1" key="2">
    <citation type="submission" date="2020-09" db="EMBL/GenBank/DDBJ databases">
        <authorList>
            <person name="Sun Q."/>
            <person name="Zhou Y."/>
        </authorList>
    </citation>
    <scope>NUCLEOTIDE SEQUENCE</scope>
    <source>
        <strain evidence="1">CGMCC 1.15493</strain>
    </source>
</reference>
<dbReference type="RefSeq" id="WP_188852003.1">
    <property type="nucleotide sequence ID" value="NZ_BMJJ01000007.1"/>
</dbReference>
<protein>
    <recommendedName>
        <fullName evidence="3">DUF2946 domain-containing protein</fullName>
    </recommendedName>
</protein>
<gene>
    <name evidence="1" type="ORF">GCM10011335_29540</name>
</gene>
<dbReference type="Proteomes" id="UP000613160">
    <property type="component" value="Unassembled WGS sequence"/>
</dbReference>
<evidence type="ECO:0000313" key="2">
    <source>
        <dbReference type="Proteomes" id="UP000613160"/>
    </source>
</evidence>
<evidence type="ECO:0008006" key="3">
    <source>
        <dbReference type="Google" id="ProtNLM"/>
    </source>
</evidence>
<dbReference type="AlphaFoldDB" id="A0A916Y044"/>
<proteinExistence type="predicted"/>
<reference evidence="1" key="1">
    <citation type="journal article" date="2014" name="Int. J. Syst. Evol. Microbiol.">
        <title>Complete genome sequence of Corynebacterium casei LMG S-19264T (=DSM 44701T), isolated from a smear-ripened cheese.</title>
        <authorList>
            <consortium name="US DOE Joint Genome Institute (JGI-PGF)"/>
            <person name="Walter F."/>
            <person name="Albersmeier A."/>
            <person name="Kalinowski J."/>
            <person name="Ruckert C."/>
        </authorList>
    </citation>
    <scope>NUCLEOTIDE SEQUENCE</scope>
    <source>
        <strain evidence="1">CGMCC 1.15493</strain>
    </source>
</reference>
<comment type="caution">
    <text evidence="1">The sequence shown here is derived from an EMBL/GenBank/DDBJ whole genome shotgun (WGS) entry which is preliminary data.</text>
</comment>
<accession>A0A916Y044</accession>
<dbReference type="Pfam" id="PF11162">
    <property type="entry name" value="DUF2946"/>
    <property type="match status" value="1"/>
</dbReference>
<dbReference type="InterPro" id="IPR021333">
    <property type="entry name" value="DUF2946"/>
</dbReference>